<dbReference type="Pfam" id="PF01014">
    <property type="entry name" value="Uricase"/>
    <property type="match status" value="2"/>
</dbReference>
<proteinExistence type="inferred from homology"/>
<comment type="caution">
    <text evidence="7">The sequence shown here is derived from an EMBL/GenBank/DDBJ whole genome shotgun (WGS) entry which is preliminary data.</text>
</comment>
<dbReference type="EMBL" id="MLBY01000005">
    <property type="protein sequence ID" value="MEE7459069.1"/>
    <property type="molecule type" value="Genomic_DNA"/>
</dbReference>
<accession>A0ABU7TEW7</accession>
<dbReference type="PANTHER" id="PTHR42874">
    <property type="entry name" value="URICASE"/>
    <property type="match status" value="1"/>
</dbReference>
<comment type="catalytic activity">
    <reaction evidence="5 6">
        <text>urate + O2 + H2O = 5-hydroxyisourate + H2O2</text>
        <dbReference type="Rhea" id="RHEA:21368"/>
        <dbReference type="ChEBI" id="CHEBI:15377"/>
        <dbReference type="ChEBI" id="CHEBI:15379"/>
        <dbReference type="ChEBI" id="CHEBI:16240"/>
        <dbReference type="ChEBI" id="CHEBI:17775"/>
        <dbReference type="ChEBI" id="CHEBI:18072"/>
        <dbReference type="EC" id="1.7.3.3"/>
    </reaction>
</comment>
<dbReference type="Gene3D" id="3.10.270.10">
    <property type="entry name" value="Urate Oxidase"/>
    <property type="match status" value="1"/>
</dbReference>
<keyword evidence="4 5" id="KW-0560">Oxidoreductase</keyword>
<evidence type="ECO:0000256" key="5">
    <source>
        <dbReference type="PIRNR" id="PIRNR000241"/>
    </source>
</evidence>
<comment type="pathway">
    <text evidence="1 5">Purine metabolism; urate degradation; (S)-allantoin from urate: step 1/3.</text>
</comment>
<keyword evidence="3 5" id="KW-0659">Purine metabolism</keyword>
<keyword evidence="8" id="KW-1185">Reference proteome</keyword>
<dbReference type="PRINTS" id="PR00093">
    <property type="entry name" value="URICASE"/>
</dbReference>
<gene>
    <name evidence="7" type="primary">pucL</name>
    <name evidence="7" type="ORF">MRSR164_20460</name>
</gene>
<name>A0ABU7TEW7_9HYPH</name>
<evidence type="ECO:0000256" key="2">
    <source>
        <dbReference type="ARBA" id="ARBA00009760"/>
    </source>
</evidence>
<protein>
    <recommendedName>
        <fullName evidence="5 6">Uricase</fullName>
        <ecNumber evidence="5 6">1.7.3.3</ecNumber>
    </recommendedName>
    <alternativeName>
        <fullName evidence="5">Urate oxidase</fullName>
    </alternativeName>
</protein>
<comment type="function">
    <text evidence="5 6">Catalyzes the oxidation of uric acid to 5-hydroxyisourate, which is further processed to form (S)-allantoin.</text>
</comment>
<evidence type="ECO:0000256" key="1">
    <source>
        <dbReference type="ARBA" id="ARBA00004831"/>
    </source>
</evidence>
<evidence type="ECO:0000313" key="8">
    <source>
        <dbReference type="Proteomes" id="UP001349262"/>
    </source>
</evidence>
<comment type="similarity">
    <text evidence="2 5 6">Belongs to the uricase family.</text>
</comment>
<evidence type="ECO:0000256" key="4">
    <source>
        <dbReference type="ARBA" id="ARBA00023002"/>
    </source>
</evidence>
<dbReference type="PIRSF" id="PIRSF000241">
    <property type="entry name" value="Urate_oxidase"/>
    <property type="match status" value="1"/>
</dbReference>
<evidence type="ECO:0000256" key="6">
    <source>
        <dbReference type="RuleBase" id="RU004455"/>
    </source>
</evidence>
<dbReference type="NCBIfam" id="TIGR03383">
    <property type="entry name" value="urate_oxi"/>
    <property type="match status" value="1"/>
</dbReference>
<dbReference type="SUPFAM" id="SSF55620">
    <property type="entry name" value="Tetrahydrobiopterin biosynthesis enzymes-like"/>
    <property type="match status" value="2"/>
</dbReference>
<dbReference type="Proteomes" id="UP001349262">
    <property type="component" value="Unassembled WGS sequence"/>
</dbReference>
<sequence length="285" mass="31268">MTLIAATYGKARVRVMRLTREGDHHVPRELTLTVMMRGAFEAAWTGADNRACVATDSVKNIVNVVAAENLSLNAEDFARAIAARFLDTYPQIAEVTVEAEETRWRRHPIDGRPHGHTFTLDGNGRGSVRLVARRDGSVLQSGLRGFTFMKTTQSGWADFVDDRYRTLPDATDRIAATAMDATWTWDDVPTDYEASNAAILDALLAVFGGSYSASVQDSMYRMGEAALARVPEIAEIRFAMPNKHYIPINLAPFGLDNPGTVFLPTDEPHGQIEATVARGPGSRLT</sequence>
<dbReference type="EC" id="1.7.3.3" evidence="5 6"/>
<evidence type="ECO:0000313" key="7">
    <source>
        <dbReference type="EMBL" id="MEE7459069.1"/>
    </source>
</evidence>
<dbReference type="InterPro" id="IPR002042">
    <property type="entry name" value="Uricase"/>
</dbReference>
<evidence type="ECO:0000256" key="3">
    <source>
        <dbReference type="ARBA" id="ARBA00022631"/>
    </source>
</evidence>
<organism evidence="7 8">
    <name type="scientific">Methylobacterium radiotolerans</name>
    <dbReference type="NCBI Taxonomy" id="31998"/>
    <lineage>
        <taxon>Bacteria</taxon>
        <taxon>Pseudomonadati</taxon>
        <taxon>Pseudomonadota</taxon>
        <taxon>Alphaproteobacteria</taxon>
        <taxon>Hyphomicrobiales</taxon>
        <taxon>Methylobacteriaceae</taxon>
        <taxon>Methylobacterium</taxon>
    </lineage>
</organism>
<reference evidence="7 8" key="1">
    <citation type="journal article" date="2012" name="Genet. Mol. Biol.">
        <title>Analysis of 16S rRNA and mxaF genes revealing insights into Methylobacterium niche-specific plant association.</title>
        <authorList>
            <person name="Dourado M.N."/>
            <person name="Andreote F.D."/>
            <person name="Dini-Andreote F."/>
            <person name="Conti R."/>
            <person name="Araujo J.M."/>
            <person name="Araujo W.L."/>
        </authorList>
    </citation>
    <scope>NUCLEOTIDE SEQUENCE [LARGE SCALE GENOMIC DNA]</scope>
    <source>
        <strain evidence="7 8">SR1.6/4</strain>
    </source>
</reference>
<dbReference type="PANTHER" id="PTHR42874:SF1">
    <property type="entry name" value="URICASE"/>
    <property type="match status" value="1"/>
</dbReference>